<dbReference type="PROSITE" id="PS00198">
    <property type="entry name" value="4FE4S_FER_1"/>
    <property type="match status" value="1"/>
</dbReference>
<dbReference type="GO" id="GO:0046872">
    <property type="term" value="F:metal ion binding"/>
    <property type="evidence" value="ECO:0007669"/>
    <property type="project" value="UniProtKB-KW"/>
</dbReference>
<evidence type="ECO:0000256" key="5">
    <source>
        <dbReference type="ARBA" id="ARBA00023014"/>
    </source>
</evidence>
<dbReference type="InterPro" id="IPR017900">
    <property type="entry name" value="4Fe4S_Fe_S_CS"/>
</dbReference>
<dbReference type="GO" id="GO:0009061">
    <property type="term" value="P:anaerobic respiration"/>
    <property type="evidence" value="ECO:0007669"/>
    <property type="project" value="InterPro"/>
</dbReference>
<dbReference type="NCBIfam" id="NF008369">
    <property type="entry name" value="PRK11168.1"/>
    <property type="match status" value="1"/>
</dbReference>
<evidence type="ECO:0000256" key="2">
    <source>
        <dbReference type="ARBA" id="ARBA00022723"/>
    </source>
</evidence>
<dbReference type="GO" id="GO:0016020">
    <property type="term" value="C:membrane"/>
    <property type="evidence" value="ECO:0007669"/>
    <property type="project" value="InterPro"/>
</dbReference>
<evidence type="ECO:0000256" key="3">
    <source>
        <dbReference type="ARBA" id="ARBA00022737"/>
    </source>
</evidence>
<organism evidence="7 8">
    <name type="scientific">Desulfosporosinus acididurans</name>
    <dbReference type="NCBI Taxonomy" id="476652"/>
    <lineage>
        <taxon>Bacteria</taxon>
        <taxon>Bacillati</taxon>
        <taxon>Bacillota</taxon>
        <taxon>Clostridia</taxon>
        <taxon>Eubacteriales</taxon>
        <taxon>Desulfitobacteriaceae</taxon>
        <taxon>Desulfosporosinus</taxon>
    </lineage>
</organism>
<evidence type="ECO:0000259" key="6">
    <source>
        <dbReference type="PROSITE" id="PS51379"/>
    </source>
</evidence>
<proteinExistence type="predicted"/>
<accession>A0A0J1FUA2</accession>
<feature type="domain" description="4Fe-4S ferredoxin-type" evidence="6">
    <location>
        <begin position="52"/>
        <end position="81"/>
    </location>
</feature>
<keyword evidence="8" id="KW-1185">Reference proteome</keyword>
<keyword evidence="5" id="KW-0411">Iron-sulfur</keyword>
<dbReference type="AlphaFoldDB" id="A0A0J1FUA2"/>
<dbReference type="PATRIC" id="fig|476652.3.peg.967"/>
<keyword evidence="2" id="KW-0479">Metal-binding</keyword>
<evidence type="ECO:0000313" key="8">
    <source>
        <dbReference type="Proteomes" id="UP000036356"/>
    </source>
</evidence>
<comment type="caution">
    <text evidence="7">The sequence shown here is derived from an EMBL/GenBank/DDBJ whole genome shotgun (WGS) entry which is preliminary data.</text>
</comment>
<evidence type="ECO:0000256" key="4">
    <source>
        <dbReference type="ARBA" id="ARBA00023004"/>
    </source>
</evidence>
<reference evidence="7 8" key="1">
    <citation type="submission" date="2015-06" db="EMBL/GenBank/DDBJ databases">
        <title>Draft genome of the moderately acidophilic sulfate reducer Candidatus Desulfosporosinus acididurans strain M1.</title>
        <authorList>
            <person name="Poehlein A."/>
            <person name="Petzsch P."/>
            <person name="Johnson B.D."/>
            <person name="Schloemann M."/>
            <person name="Daniel R."/>
            <person name="Muehling M."/>
        </authorList>
    </citation>
    <scope>NUCLEOTIDE SEQUENCE [LARGE SCALE GENOMIC DNA]</scope>
    <source>
        <strain evidence="7 8">M1</strain>
    </source>
</reference>
<dbReference type="PROSITE" id="PS51379">
    <property type="entry name" value="4FE4S_FER_2"/>
    <property type="match status" value="2"/>
</dbReference>
<evidence type="ECO:0000313" key="7">
    <source>
        <dbReference type="EMBL" id="KLU67004.1"/>
    </source>
</evidence>
<evidence type="ECO:0000256" key="1">
    <source>
        <dbReference type="ARBA" id="ARBA00022485"/>
    </source>
</evidence>
<dbReference type="InterPro" id="IPR004017">
    <property type="entry name" value="Cys_rich_dom"/>
</dbReference>
<dbReference type="EMBL" id="LDZY01000003">
    <property type="protein sequence ID" value="KLU67004.1"/>
    <property type="molecule type" value="Genomic_DNA"/>
</dbReference>
<protein>
    <submittedName>
        <fullName evidence="7">Anaerobic glycerol-3-phosphate dehydrogenase subunit C</fullName>
    </submittedName>
</protein>
<name>A0A0J1FUA2_9FIRM</name>
<dbReference type="PANTHER" id="PTHR32479">
    <property type="entry name" value="GLYCOLATE OXIDASE IRON-SULFUR SUBUNIT"/>
    <property type="match status" value="1"/>
</dbReference>
<dbReference type="NCBIfam" id="TIGR03379">
    <property type="entry name" value="glycerol3P_GlpC"/>
    <property type="match status" value="1"/>
</dbReference>
<keyword evidence="1" id="KW-0004">4Fe-4S</keyword>
<feature type="domain" description="4Fe-4S ferredoxin-type" evidence="6">
    <location>
        <begin position="5"/>
        <end position="34"/>
    </location>
</feature>
<dbReference type="GO" id="GO:0009331">
    <property type="term" value="C:glycerol-3-phosphate dehydrogenase (FAD) complex"/>
    <property type="evidence" value="ECO:0007669"/>
    <property type="project" value="InterPro"/>
</dbReference>
<keyword evidence="3" id="KW-0677">Repeat</keyword>
<dbReference type="Pfam" id="PF13183">
    <property type="entry name" value="Fer4_8"/>
    <property type="match status" value="1"/>
</dbReference>
<dbReference type="InterPro" id="IPR017753">
    <property type="entry name" value="G3P_DH_GlpC_su"/>
</dbReference>
<dbReference type="SUPFAM" id="SSF46548">
    <property type="entry name" value="alpha-helical ferredoxin"/>
    <property type="match status" value="1"/>
</dbReference>
<dbReference type="Pfam" id="PF02754">
    <property type="entry name" value="CCG"/>
    <property type="match status" value="2"/>
</dbReference>
<keyword evidence="4" id="KW-0408">Iron</keyword>
<dbReference type="PANTHER" id="PTHR32479:SF19">
    <property type="entry name" value="ANAEROBIC GLYCEROL-3-PHOSPHATE DEHYDROGENASE SUBUNIT C"/>
    <property type="match status" value="1"/>
</dbReference>
<dbReference type="Gene3D" id="1.10.1060.10">
    <property type="entry name" value="Alpha-helical ferredoxin"/>
    <property type="match status" value="1"/>
</dbReference>
<dbReference type="InterPro" id="IPR017896">
    <property type="entry name" value="4Fe4S_Fe-S-bd"/>
</dbReference>
<dbReference type="GO" id="GO:0051539">
    <property type="term" value="F:4 iron, 4 sulfur cluster binding"/>
    <property type="evidence" value="ECO:0007669"/>
    <property type="project" value="UniProtKB-KW"/>
</dbReference>
<dbReference type="STRING" id="476652.DEAC_c09380"/>
<dbReference type="Proteomes" id="UP000036356">
    <property type="component" value="Unassembled WGS sequence"/>
</dbReference>
<dbReference type="GO" id="GO:0016491">
    <property type="term" value="F:oxidoreductase activity"/>
    <property type="evidence" value="ECO:0007669"/>
    <property type="project" value="UniProtKB-ARBA"/>
</dbReference>
<dbReference type="RefSeq" id="WP_047808857.1">
    <property type="nucleotide sequence ID" value="NZ_LDZY01000003.1"/>
</dbReference>
<sequence>MDVRNELTARLDACQKCNVCTAQCPVAKVNPHFPGPKGLGPDMERFRRGQFIPGETTLDDCSNCKTCEVTCPSGVKITEMILEARRAARKGPHKTMLSLKLRLRGYVLGRAEYLGKLGVLWPGMANQALKLNLVRWALDKGLAVSQKGPLPAYGRPLEVIEDKGGRAGGAFRKQVIYFPGCYTRYNEGDTGRIMIKVLEHIGYKTIVPNFHCCGLPLEANGQFDKARKNGLYNLELMRPYLEAGVPVITSCTSCGLTLKEDYPKLPAPGAQMIGAQTYDLFEFLWQLHEKRELPLDFQEVKACFGYHLPCHLKAQGIGTPALRILRLIPGVKIRNLDAGCCGLSGSYGFKAEKYDKAMKIGNPLFEAVNVGVERGDFQEMLTECGVCKVQIQHGTSIPTKHPLRILAKAYKIILE</sequence>
<dbReference type="InterPro" id="IPR009051">
    <property type="entry name" value="Helical_ferredxn"/>
</dbReference>
<gene>
    <name evidence="7" type="primary">glpC_3</name>
    <name evidence="7" type="ORF">DEAC_c09380</name>
</gene>